<keyword evidence="1" id="KW-1133">Transmembrane helix</keyword>
<gene>
    <name evidence="2" type="ORF">MNB_SV-13-1514</name>
</gene>
<evidence type="ECO:0000313" key="2">
    <source>
        <dbReference type="EMBL" id="SFV71545.1"/>
    </source>
</evidence>
<proteinExistence type="predicted"/>
<reference evidence="2" key="1">
    <citation type="submission" date="2016-10" db="EMBL/GenBank/DDBJ databases">
        <authorList>
            <person name="de Groot N.N."/>
        </authorList>
    </citation>
    <scope>NUCLEOTIDE SEQUENCE</scope>
</reference>
<dbReference type="AlphaFoldDB" id="A0A1W1D0P9"/>
<sequence length="134" mass="15354">MTKKAFTLIEVIMSVIIVSIVVMGAMQLQEQNSDMATYLLKRGNSELDNSLFLTEKVQQYSKDKKNAYDMLADEFSIKDFDSRDILKKIEKKINTTEAQAIPIGATEDAPPMFIFYSNEILLNGNYPARYYTFK</sequence>
<dbReference type="Pfam" id="PF07963">
    <property type="entry name" value="N_methyl"/>
    <property type="match status" value="1"/>
</dbReference>
<dbReference type="NCBIfam" id="TIGR02532">
    <property type="entry name" value="IV_pilin_GFxxxE"/>
    <property type="match status" value="1"/>
</dbReference>
<dbReference type="EMBL" id="FPHM01000264">
    <property type="protein sequence ID" value="SFV71545.1"/>
    <property type="molecule type" value="Genomic_DNA"/>
</dbReference>
<dbReference type="InterPro" id="IPR012902">
    <property type="entry name" value="N_methyl_site"/>
</dbReference>
<protein>
    <recommendedName>
        <fullName evidence="3">Prepilin-type N-terminal cleavage/methylation domain-containing protein</fullName>
    </recommendedName>
</protein>
<feature type="transmembrane region" description="Helical" evidence="1">
    <location>
        <begin position="6"/>
        <end position="26"/>
    </location>
</feature>
<keyword evidence="1" id="KW-0472">Membrane</keyword>
<evidence type="ECO:0000256" key="1">
    <source>
        <dbReference type="SAM" id="Phobius"/>
    </source>
</evidence>
<organism evidence="2">
    <name type="scientific">hydrothermal vent metagenome</name>
    <dbReference type="NCBI Taxonomy" id="652676"/>
    <lineage>
        <taxon>unclassified sequences</taxon>
        <taxon>metagenomes</taxon>
        <taxon>ecological metagenomes</taxon>
    </lineage>
</organism>
<keyword evidence="1" id="KW-0812">Transmembrane</keyword>
<name>A0A1W1D0P9_9ZZZZ</name>
<accession>A0A1W1D0P9</accession>
<evidence type="ECO:0008006" key="3">
    <source>
        <dbReference type="Google" id="ProtNLM"/>
    </source>
</evidence>